<dbReference type="Pfam" id="PF00583">
    <property type="entry name" value="Acetyltransf_1"/>
    <property type="match status" value="1"/>
</dbReference>
<dbReference type="EMBL" id="JARJLM010000423">
    <property type="protein sequence ID" value="MDF3836213.1"/>
    <property type="molecule type" value="Genomic_DNA"/>
</dbReference>
<dbReference type="InterPro" id="IPR000182">
    <property type="entry name" value="GNAT_dom"/>
</dbReference>
<gene>
    <name evidence="2" type="ORF">P3W85_25145</name>
</gene>
<dbReference type="InterPro" id="IPR016181">
    <property type="entry name" value="Acyl_CoA_acyltransferase"/>
</dbReference>
<dbReference type="SUPFAM" id="SSF55729">
    <property type="entry name" value="Acyl-CoA N-acyltransferases (Nat)"/>
    <property type="match status" value="1"/>
</dbReference>
<dbReference type="RefSeq" id="WP_276266751.1">
    <property type="nucleotide sequence ID" value="NZ_JARJLM010000423.1"/>
</dbReference>
<dbReference type="PROSITE" id="PS51186">
    <property type="entry name" value="GNAT"/>
    <property type="match status" value="1"/>
</dbReference>
<dbReference type="Proteomes" id="UP001216674">
    <property type="component" value="Unassembled WGS sequence"/>
</dbReference>
<proteinExistence type="predicted"/>
<evidence type="ECO:0000259" key="1">
    <source>
        <dbReference type="PROSITE" id="PS51186"/>
    </source>
</evidence>
<feature type="domain" description="N-acetyltransferase" evidence="1">
    <location>
        <begin position="7"/>
        <end position="150"/>
    </location>
</feature>
<reference evidence="2 3" key="1">
    <citation type="submission" date="2023-03" db="EMBL/GenBank/DDBJ databases">
        <title>Draft assemblies of triclosan tolerant bacteria isolated from returned activated sludge.</title>
        <authorList>
            <person name="Van Hamelsveld S."/>
        </authorList>
    </citation>
    <scope>NUCLEOTIDE SEQUENCE [LARGE SCALE GENOMIC DNA]</scope>
    <source>
        <strain evidence="2 3">GW210010_S58</strain>
    </source>
</reference>
<dbReference type="CDD" id="cd04301">
    <property type="entry name" value="NAT_SF"/>
    <property type="match status" value="1"/>
</dbReference>
<keyword evidence="3" id="KW-1185">Reference proteome</keyword>
<evidence type="ECO:0000313" key="3">
    <source>
        <dbReference type="Proteomes" id="UP001216674"/>
    </source>
</evidence>
<organism evidence="2 3">
    <name type="scientific">Cupriavidus basilensis</name>
    <dbReference type="NCBI Taxonomy" id="68895"/>
    <lineage>
        <taxon>Bacteria</taxon>
        <taxon>Pseudomonadati</taxon>
        <taxon>Pseudomonadota</taxon>
        <taxon>Betaproteobacteria</taxon>
        <taxon>Burkholderiales</taxon>
        <taxon>Burkholderiaceae</taxon>
        <taxon>Cupriavidus</taxon>
    </lineage>
</organism>
<evidence type="ECO:0000313" key="2">
    <source>
        <dbReference type="EMBL" id="MDF3836213.1"/>
    </source>
</evidence>
<protein>
    <submittedName>
        <fullName evidence="2">Transcriptional regulator</fullName>
    </submittedName>
</protein>
<name>A0ABT6AUA5_9BURK</name>
<comment type="caution">
    <text evidence="2">The sequence shown here is derived from an EMBL/GenBank/DDBJ whole genome shotgun (WGS) entry which is preliminary data.</text>
</comment>
<sequence length="150" mass="17411">MKPFVDYEFMDLRSFDDEALFFALMGRFFASPRVRRDCGGYPLNDGPLYRWFVALRRADRRVAGFISIEEQPDVVRIRDGYVRPEARGRGLFGELRRRVLIHIEALGVSATTRVPEPSVRYFEPHGFCIRSTRGQWVMLEKAAHVSCHAE</sequence>
<dbReference type="Gene3D" id="3.40.630.30">
    <property type="match status" value="1"/>
</dbReference>
<accession>A0ABT6AUA5</accession>